<dbReference type="GO" id="GO:0016740">
    <property type="term" value="F:transferase activity"/>
    <property type="evidence" value="ECO:0007669"/>
    <property type="project" value="UniProtKB-KW"/>
</dbReference>
<accession>A0A839GL02</accession>
<sequence>MPLLEVTTPALIREFLELPTRLYVNHPHWIRPLDQDIEQVFDPRRNPNFQNGKIIRWVLQNAHGQTIGRVAAFVNDKTKAASEYLTGGMGFFECINDQAAAFQLFDACQSWLEAQGMEAMDGPINFGERDRWWGLLVDGFTEPNYGMFYHAPYYKELFEAYGFQVYFKQYTYKRSTTAPLHPKIIERSAVLGQDPNYRVAHASKKNLEKLAQDFLEVYNKAWGGHSGVNFLTLEKVRKLMKTMKPVMDERLLFFTYYKEQPIAFFILLPELNQIFKHLNGRFDWWGKLKFLYYKWRNSFRKDKRLFGLIFGVVPEFQGKGVDAFMMNHSHQTIMDYAPELEMNWVGDFNPKMMMVTRMLGAVIYKTHITYRKIFDPSKPFTRYPIIK</sequence>
<reference evidence="1 2" key="1">
    <citation type="submission" date="2020-08" db="EMBL/GenBank/DDBJ databases">
        <title>Genomic Encyclopedia of Type Strains, Phase IV (KMG-IV): sequencing the most valuable type-strain genomes for metagenomic binning, comparative biology and taxonomic classification.</title>
        <authorList>
            <person name="Goeker M."/>
        </authorList>
    </citation>
    <scope>NUCLEOTIDE SEQUENCE [LARGE SCALE GENOMIC DNA]</scope>
    <source>
        <strain evidence="1 2">DSM 29854</strain>
    </source>
</reference>
<gene>
    <name evidence="1" type="ORF">FHS90_003211</name>
</gene>
<dbReference type="Gene3D" id="3.40.630.30">
    <property type="match status" value="1"/>
</dbReference>
<dbReference type="InterPro" id="IPR016181">
    <property type="entry name" value="Acyl_CoA_acyltransferase"/>
</dbReference>
<dbReference type="AlphaFoldDB" id="A0A839GL02"/>
<name>A0A839GL02_9BACT</name>
<proteinExistence type="predicted"/>
<keyword evidence="1" id="KW-0808">Transferase</keyword>
<dbReference type="PANTHER" id="PTHR41368">
    <property type="entry name" value="PROTEIN YGHO"/>
    <property type="match status" value="1"/>
</dbReference>
<dbReference type="RefSeq" id="WP_066830583.1">
    <property type="nucleotide sequence ID" value="NZ_JACJIQ010000013.1"/>
</dbReference>
<evidence type="ECO:0000313" key="1">
    <source>
        <dbReference type="EMBL" id="MBA9078483.1"/>
    </source>
</evidence>
<dbReference type="EMBL" id="JACJIQ010000013">
    <property type="protein sequence ID" value="MBA9078483.1"/>
    <property type="molecule type" value="Genomic_DNA"/>
</dbReference>
<evidence type="ECO:0000313" key="2">
    <source>
        <dbReference type="Proteomes" id="UP000563094"/>
    </source>
</evidence>
<dbReference type="Proteomes" id="UP000563094">
    <property type="component" value="Unassembled WGS sequence"/>
</dbReference>
<comment type="caution">
    <text evidence="1">The sequence shown here is derived from an EMBL/GenBank/DDBJ whole genome shotgun (WGS) entry which is preliminary data.</text>
</comment>
<dbReference type="SUPFAM" id="SSF55729">
    <property type="entry name" value="Acyl-CoA N-acyltransferases (Nat)"/>
    <property type="match status" value="1"/>
</dbReference>
<protein>
    <submittedName>
        <fullName evidence="1">GNAT superfamily N-acetyltransferase</fullName>
    </submittedName>
</protein>
<dbReference type="InterPro" id="IPR039968">
    <property type="entry name" value="BcerS-like"/>
</dbReference>
<dbReference type="PANTHER" id="PTHR41368:SF1">
    <property type="entry name" value="PROTEIN YGHO"/>
    <property type="match status" value="1"/>
</dbReference>
<organism evidence="1 2">
    <name type="scientific">Rufibacter quisquiliarum</name>
    <dbReference type="NCBI Taxonomy" id="1549639"/>
    <lineage>
        <taxon>Bacteria</taxon>
        <taxon>Pseudomonadati</taxon>
        <taxon>Bacteroidota</taxon>
        <taxon>Cytophagia</taxon>
        <taxon>Cytophagales</taxon>
        <taxon>Hymenobacteraceae</taxon>
        <taxon>Rufibacter</taxon>
    </lineage>
</organism>
<keyword evidence="2" id="KW-1185">Reference proteome</keyword>